<accession>A0A9W8HSI0</accession>
<feature type="non-terminal residue" evidence="2">
    <location>
        <position position="1"/>
    </location>
</feature>
<feature type="region of interest" description="Disordered" evidence="1">
    <location>
        <begin position="337"/>
        <end position="357"/>
    </location>
</feature>
<sequence length="357" mass="35657">VPHMHPFSSGDMGMSASLPNSPFFGLSLDNGLLLGGRGARDAAQLFPSLSDASLAATTAAAQLPDAPLGGLASIAAASTPSLSDDPMAVNMYPGPALAGVATAHMTPDTLTTPPSAAAALSPAFWDVAGLRHMQPPACGSNLAVPGFNSAVASAMGSPYPTHDESVAAAVAAMELDSRAAMESDARAAAAPASVAIYPPIASAALEDPAAQSLSTMLGSPDLLMSIVQPSPAPTHYNLSAHATPLFDSFAALPATGPYSSVGLTAGTPALADAATTAAAAAAATGIMDFNYSDNHRDPSSMAAYFGVATTTGSSSSQDTTATSSDTHLSFDQQKMFSSSGNYQQLDADMPTTSCSGR</sequence>
<comment type="caution">
    <text evidence="2">The sequence shown here is derived from an EMBL/GenBank/DDBJ whole genome shotgun (WGS) entry which is preliminary data.</text>
</comment>
<dbReference type="EMBL" id="JANBUO010001932">
    <property type="protein sequence ID" value="KAJ2796325.1"/>
    <property type="molecule type" value="Genomic_DNA"/>
</dbReference>
<name>A0A9W8HSI0_9FUNG</name>
<gene>
    <name evidence="2" type="ORF">H4R20_005565</name>
</gene>
<evidence type="ECO:0000256" key="1">
    <source>
        <dbReference type="SAM" id="MobiDB-lite"/>
    </source>
</evidence>
<reference evidence="2" key="1">
    <citation type="submission" date="2022-07" db="EMBL/GenBank/DDBJ databases">
        <title>Phylogenomic reconstructions and comparative analyses of Kickxellomycotina fungi.</title>
        <authorList>
            <person name="Reynolds N.K."/>
            <person name="Stajich J.E."/>
            <person name="Barry K."/>
            <person name="Grigoriev I.V."/>
            <person name="Crous P."/>
            <person name="Smith M.E."/>
        </authorList>
    </citation>
    <scope>NUCLEOTIDE SEQUENCE</scope>
    <source>
        <strain evidence="2">NRRL 1565</strain>
    </source>
</reference>
<proteinExistence type="predicted"/>
<dbReference type="AlphaFoldDB" id="A0A9W8HSI0"/>
<dbReference type="OrthoDB" id="5579086at2759"/>
<protein>
    <submittedName>
        <fullName evidence="2">Uncharacterized protein</fullName>
    </submittedName>
</protein>
<keyword evidence="3" id="KW-1185">Reference proteome</keyword>
<organism evidence="2 3">
    <name type="scientific">Coemansia guatemalensis</name>
    <dbReference type="NCBI Taxonomy" id="2761395"/>
    <lineage>
        <taxon>Eukaryota</taxon>
        <taxon>Fungi</taxon>
        <taxon>Fungi incertae sedis</taxon>
        <taxon>Zoopagomycota</taxon>
        <taxon>Kickxellomycotina</taxon>
        <taxon>Kickxellomycetes</taxon>
        <taxon>Kickxellales</taxon>
        <taxon>Kickxellaceae</taxon>
        <taxon>Coemansia</taxon>
    </lineage>
</organism>
<evidence type="ECO:0000313" key="2">
    <source>
        <dbReference type="EMBL" id="KAJ2796325.1"/>
    </source>
</evidence>
<dbReference type="Proteomes" id="UP001140094">
    <property type="component" value="Unassembled WGS sequence"/>
</dbReference>
<evidence type="ECO:0000313" key="3">
    <source>
        <dbReference type="Proteomes" id="UP001140094"/>
    </source>
</evidence>